<keyword evidence="3" id="KW-1003">Cell membrane</keyword>
<protein>
    <submittedName>
        <fullName evidence="9">ABC transporter permease</fullName>
    </submittedName>
</protein>
<dbReference type="PANTHER" id="PTHR30151:SF0">
    <property type="entry name" value="ABC TRANSPORTER PERMEASE PROTEIN MJ0413-RELATED"/>
    <property type="match status" value="1"/>
</dbReference>
<evidence type="ECO:0000256" key="4">
    <source>
        <dbReference type="ARBA" id="ARBA00022692"/>
    </source>
</evidence>
<keyword evidence="10" id="KW-1185">Reference proteome</keyword>
<dbReference type="GO" id="GO:0005886">
    <property type="term" value="C:plasma membrane"/>
    <property type="evidence" value="ECO:0007669"/>
    <property type="project" value="UniProtKB-SubCell"/>
</dbReference>
<dbReference type="Gene3D" id="1.10.3720.10">
    <property type="entry name" value="MetI-like"/>
    <property type="match status" value="1"/>
</dbReference>
<dbReference type="GO" id="GO:0055085">
    <property type="term" value="P:transmembrane transport"/>
    <property type="evidence" value="ECO:0007669"/>
    <property type="project" value="InterPro"/>
</dbReference>
<feature type="transmembrane region" description="Helical" evidence="7">
    <location>
        <begin position="158"/>
        <end position="177"/>
    </location>
</feature>
<accession>A0A511MWD2</accession>
<evidence type="ECO:0000256" key="1">
    <source>
        <dbReference type="ARBA" id="ARBA00004651"/>
    </source>
</evidence>
<dbReference type="AlphaFoldDB" id="A0A511MWD2"/>
<feature type="transmembrane region" description="Helical" evidence="7">
    <location>
        <begin position="122"/>
        <end position="146"/>
    </location>
</feature>
<feature type="transmembrane region" description="Helical" evidence="7">
    <location>
        <begin position="95"/>
        <end position="115"/>
    </location>
</feature>
<dbReference type="InterPro" id="IPR000515">
    <property type="entry name" value="MetI-like"/>
</dbReference>
<dbReference type="RefSeq" id="WP_246130499.1">
    <property type="nucleotide sequence ID" value="NZ_BJXB01000001.1"/>
</dbReference>
<evidence type="ECO:0000313" key="10">
    <source>
        <dbReference type="Proteomes" id="UP000321306"/>
    </source>
</evidence>
<sequence>MNTLLQRTLPLLVVAVIIVLLYYPLMIWANSPVAQRSLETGADIGCKTVSECVYMLRNPVIPAPAQLGEGIKSLTIPPLAPTSAPYNALVTLGEAIVGLALASAVGLLLAILLVLSGSFERAVLPWLVASQTVPIIAIAPMLAVILGQYGVQGWFPKALIAAYIAFFPIVIGVSKGLKSPDPLQLDLMKTYNASRVQVFTLLRFPASVPFLFTALKVASTAAMVGSIVAEISTISFSGIGKMLAENSRASDTIALWVIMFYGALLGIVLVALINLLERMVAPWRATRS</sequence>
<dbReference type="Pfam" id="PF00528">
    <property type="entry name" value="BPD_transp_1"/>
    <property type="match status" value="1"/>
</dbReference>
<keyword evidence="6 7" id="KW-0472">Membrane</keyword>
<evidence type="ECO:0000256" key="7">
    <source>
        <dbReference type="RuleBase" id="RU363032"/>
    </source>
</evidence>
<evidence type="ECO:0000256" key="3">
    <source>
        <dbReference type="ARBA" id="ARBA00022475"/>
    </source>
</evidence>
<keyword evidence="2 7" id="KW-0813">Transport</keyword>
<evidence type="ECO:0000313" key="9">
    <source>
        <dbReference type="EMBL" id="GEM44701.1"/>
    </source>
</evidence>
<dbReference type="SUPFAM" id="SSF161098">
    <property type="entry name" value="MetI-like"/>
    <property type="match status" value="1"/>
</dbReference>
<gene>
    <name evidence="9" type="ORF">DC3_03360</name>
</gene>
<feature type="transmembrane region" description="Helical" evidence="7">
    <location>
        <begin position="9"/>
        <end position="29"/>
    </location>
</feature>
<reference evidence="9 10" key="1">
    <citation type="submission" date="2019-07" db="EMBL/GenBank/DDBJ databases">
        <title>Whole genome shotgun sequence of Deinococcus cellulosilyticus NBRC 106333.</title>
        <authorList>
            <person name="Hosoyama A."/>
            <person name="Uohara A."/>
            <person name="Ohji S."/>
            <person name="Ichikawa N."/>
        </authorList>
    </citation>
    <scope>NUCLEOTIDE SEQUENCE [LARGE SCALE GENOMIC DNA]</scope>
    <source>
        <strain evidence="9 10">NBRC 106333</strain>
    </source>
</reference>
<evidence type="ECO:0000256" key="6">
    <source>
        <dbReference type="ARBA" id="ARBA00023136"/>
    </source>
</evidence>
<keyword evidence="4 7" id="KW-0812">Transmembrane</keyword>
<comment type="similarity">
    <text evidence="7">Belongs to the binding-protein-dependent transport system permease family.</text>
</comment>
<dbReference type="InterPro" id="IPR035906">
    <property type="entry name" value="MetI-like_sf"/>
</dbReference>
<organism evidence="9 10">
    <name type="scientific">Deinococcus cellulosilyticus (strain DSM 18568 / NBRC 106333 / KACC 11606 / 5516J-15)</name>
    <dbReference type="NCBI Taxonomy" id="1223518"/>
    <lineage>
        <taxon>Bacteria</taxon>
        <taxon>Thermotogati</taxon>
        <taxon>Deinococcota</taxon>
        <taxon>Deinococci</taxon>
        <taxon>Deinococcales</taxon>
        <taxon>Deinococcaceae</taxon>
        <taxon>Deinococcus</taxon>
    </lineage>
</organism>
<feature type="domain" description="ABC transmembrane type-1" evidence="8">
    <location>
        <begin position="88"/>
        <end position="277"/>
    </location>
</feature>
<keyword evidence="5 7" id="KW-1133">Transmembrane helix</keyword>
<comment type="subcellular location">
    <subcellularLocation>
        <location evidence="1 7">Cell membrane</location>
        <topology evidence="1 7">Multi-pass membrane protein</topology>
    </subcellularLocation>
</comment>
<evidence type="ECO:0000256" key="2">
    <source>
        <dbReference type="ARBA" id="ARBA00022448"/>
    </source>
</evidence>
<evidence type="ECO:0000256" key="5">
    <source>
        <dbReference type="ARBA" id="ARBA00022989"/>
    </source>
</evidence>
<dbReference type="PROSITE" id="PS50928">
    <property type="entry name" value="ABC_TM1"/>
    <property type="match status" value="1"/>
</dbReference>
<comment type="caution">
    <text evidence="9">The sequence shown here is derived from an EMBL/GenBank/DDBJ whole genome shotgun (WGS) entry which is preliminary data.</text>
</comment>
<dbReference type="PANTHER" id="PTHR30151">
    <property type="entry name" value="ALKANE SULFONATE ABC TRANSPORTER-RELATED, MEMBRANE SUBUNIT"/>
    <property type="match status" value="1"/>
</dbReference>
<evidence type="ECO:0000259" key="8">
    <source>
        <dbReference type="PROSITE" id="PS50928"/>
    </source>
</evidence>
<proteinExistence type="inferred from homology"/>
<dbReference type="EMBL" id="BJXB01000001">
    <property type="protein sequence ID" value="GEM44701.1"/>
    <property type="molecule type" value="Genomic_DNA"/>
</dbReference>
<dbReference type="CDD" id="cd06261">
    <property type="entry name" value="TM_PBP2"/>
    <property type="match status" value="1"/>
</dbReference>
<name>A0A511MWD2_DEIC1</name>
<feature type="transmembrane region" description="Helical" evidence="7">
    <location>
        <begin position="252"/>
        <end position="276"/>
    </location>
</feature>
<feature type="transmembrane region" description="Helical" evidence="7">
    <location>
        <begin position="221"/>
        <end position="240"/>
    </location>
</feature>
<dbReference type="Proteomes" id="UP000321306">
    <property type="component" value="Unassembled WGS sequence"/>
</dbReference>